<reference evidence="3" key="1">
    <citation type="submission" date="2020-02" db="EMBL/GenBank/DDBJ databases">
        <authorList>
            <person name="Meier V. D."/>
        </authorList>
    </citation>
    <scope>NUCLEOTIDE SEQUENCE</scope>
    <source>
        <strain evidence="3">AVDCRST_MAG88</strain>
    </source>
</reference>
<accession>A0A6J4VK25</accession>
<dbReference type="InterPro" id="IPR007210">
    <property type="entry name" value="ABC_Gly_betaine_transp_sub-bd"/>
</dbReference>
<dbReference type="Gene3D" id="3.40.190.120">
    <property type="entry name" value="Osmoprotection protein (prox), domain 2"/>
    <property type="match status" value="1"/>
</dbReference>
<feature type="compositionally biased region" description="Low complexity" evidence="1">
    <location>
        <begin position="53"/>
        <end position="79"/>
    </location>
</feature>
<dbReference type="EMBL" id="CADCWM010000738">
    <property type="protein sequence ID" value="CAA9578518.1"/>
    <property type="molecule type" value="Genomic_DNA"/>
</dbReference>
<organism evidence="3">
    <name type="scientific">uncultured Thermomicrobiales bacterium</name>
    <dbReference type="NCBI Taxonomy" id="1645740"/>
    <lineage>
        <taxon>Bacteria</taxon>
        <taxon>Pseudomonadati</taxon>
        <taxon>Thermomicrobiota</taxon>
        <taxon>Thermomicrobia</taxon>
        <taxon>Thermomicrobiales</taxon>
        <taxon>environmental samples</taxon>
    </lineage>
</organism>
<dbReference type="SUPFAM" id="SSF53850">
    <property type="entry name" value="Periplasmic binding protein-like II"/>
    <property type="match status" value="1"/>
</dbReference>
<dbReference type="AlphaFoldDB" id="A0A6J4VK25"/>
<dbReference type="Pfam" id="PF04069">
    <property type="entry name" value="OpuAC"/>
    <property type="match status" value="1"/>
</dbReference>
<proteinExistence type="predicted"/>
<feature type="domain" description="ABC-type glycine betaine transport system substrate-binding" evidence="2">
    <location>
        <begin position="82"/>
        <end position="346"/>
    </location>
</feature>
<evidence type="ECO:0000259" key="2">
    <source>
        <dbReference type="Pfam" id="PF04069"/>
    </source>
</evidence>
<dbReference type="Gene3D" id="3.40.190.10">
    <property type="entry name" value="Periplasmic binding protein-like II"/>
    <property type="match status" value="1"/>
</dbReference>
<evidence type="ECO:0000313" key="3">
    <source>
        <dbReference type="EMBL" id="CAA9578518.1"/>
    </source>
</evidence>
<gene>
    <name evidence="3" type="ORF">AVDCRST_MAG88-3061</name>
</gene>
<protein>
    <submittedName>
        <fullName evidence="3">ABC transporter, substrate-binding protein (Cluster 13, osmolytes)</fullName>
    </submittedName>
</protein>
<feature type="region of interest" description="Disordered" evidence="1">
    <location>
        <begin position="37"/>
        <end position="79"/>
    </location>
</feature>
<dbReference type="GO" id="GO:0022857">
    <property type="term" value="F:transmembrane transporter activity"/>
    <property type="evidence" value="ECO:0007669"/>
    <property type="project" value="InterPro"/>
</dbReference>
<dbReference type="PROSITE" id="PS51257">
    <property type="entry name" value="PROKAR_LIPOPROTEIN"/>
    <property type="match status" value="1"/>
</dbReference>
<dbReference type="GO" id="GO:0043190">
    <property type="term" value="C:ATP-binding cassette (ABC) transporter complex"/>
    <property type="evidence" value="ECO:0007669"/>
    <property type="project" value="InterPro"/>
</dbReference>
<sequence>MDVERPAAGTGAKITRRRALALFVGLPLLAACGGQQSTATTGPSSLGTGGGATPTTFPGYTGPTAAAGSGTAAGGAAPASNATIRVGSKDFTEQFIVGEMYALMLENAGFKAERKLNLGGTPVAQQALVSNELDLYPEYTGTGLLTVLKLPSNSDRQAVFNSVSTEYRSRFNLVWLDPAPMNNTQALAMTRDGANRFGIRTISDMAAKAGELRMIGPAEFEGREDGLPGIQRAYGNFRLKQYVAVDPGLRYQGLVNGQAEVVVAFGTDGQIAANNLVVLEDDKKLFPPYQIAPVVRGQILDANPRVREALNALAPKLTDATMQRLNFEVDGNKKEPAAVAREFLQQEGLIRR</sequence>
<name>A0A6J4VK25_9BACT</name>
<dbReference type="CDD" id="cd13614">
    <property type="entry name" value="PBP2_QAT_like"/>
    <property type="match status" value="1"/>
</dbReference>
<evidence type="ECO:0000256" key="1">
    <source>
        <dbReference type="SAM" id="MobiDB-lite"/>
    </source>
</evidence>
<feature type="compositionally biased region" description="Low complexity" evidence="1">
    <location>
        <begin position="37"/>
        <end position="46"/>
    </location>
</feature>